<evidence type="ECO:0000313" key="3">
    <source>
        <dbReference type="Proteomes" id="UP001177670"/>
    </source>
</evidence>
<proteinExistence type="predicted"/>
<feature type="region of interest" description="Disordered" evidence="1">
    <location>
        <begin position="21"/>
        <end position="55"/>
    </location>
</feature>
<protein>
    <submittedName>
        <fullName evidence="2">Uncharacterized protein</fullName>
    </submittedName>
</protein>
<reference evidence="2" key="1">
    <citation type="submission" date="2021-10" db="EMBL/GenBank/DDBJ databases">
        <title>Melipona bicolor Genome sequencing and assembly.</title>
        <authorList>
            <person name="Araujo N.S."/>
            <person name="Arias M.C."/>
        </authorList>
    </citation>
    <scope>NUCLEOTIDE SEQUENCE</scope>
    <source>
        <strain evidence="2">USP_2M_L1-L4_2017</strain>
        <tissue evidence="2">Whole body</tissue>
    </source>
</reference>
<evidence type="ECO:0000313" key="2">
    <source>
        <dbReference type="EMBL" id="KAK1131755.1"/>
    </source>
</evidence>
<comment type="caution">
    <text evidence="2">The sequence shown here is derived from an EMBL/GenBank/DDBJ whole genome shotgun (WGS) entry which is preliminary data.</text>
</comment>
<keyword evidence="3" id="KW-1185">Reference proteome</keyword>
<organism evidence="2 3">
    <name type="scientific">Melipona bicolor</name>
    <dbReference type="NCBI Taxonomy" id="60889"/>
    <lineage>
        <taxon>Eukaryota</taxon>
        <taxon>Metazoa</taxon>
        <taxon>Ecdysozoa</taxon>
        <taxon>Arthropoda</taxon>
        <taxon>Hexapoda</taxon>
        <taxon>Insecta</taxon>
        <taxon>Pterygota</taxon>
        <taxon>Neoptera</taxon>
        <taxon>Endopterygota</taxon>
        <taxon>Hymenoptera</taxon>
        <taxon>Apocrita</taxon>
        <taxon>Aculeata</taxon>
        <taxon>Apoidea</taxon>
        <taxon>Anthophila</taxon>
        <taxon>Apidae</taxon>
        <taxon>Melipona</taxon>
    </lineage>
</organism>
<dbReference type="EMBL" id="JAHYIQ010000005">
    <property type="protein sequence ID" value="KAK1131755.1"/>
    <property type="molecule type" value="Genomic_DNA"/>
</dbReference>
<dbReference type="Proteomes" id="UP001177670">
    <property type="component" value="Unassembled WGS sequence"/>
</dbReference>
<name>A0AA40G625_9HYME</name>
<sequence>MPEPAEEAVCWKAASVSARIEETVGEKGESETESEKNPGNLAKWDREGPSGIACG</sequence>
<dbReference type="AlphaFoldDB" id="A0AA40G625"/>
<gene>
    <name evidence="2" type="ORF">K0M31_015915</name>
</gene>
<feature type="compositionally biased region" description="Basic and acidic residues" evidence="1">
    <location>
        <begin position="21"/>
        <end position="36"/>
    </location>
</feature>
<evidence type="ECO:0000256" key="1">
    <source>
        <dbReference type="SAM" id="MobiDB-lite"/>
    </source>
</evidence>
<accession>A0AA40G625</accession>